<dbReference type="Gene3D" id="1.10.630.10">
    <property type="entry name" value="Cytochrome P450"/>
    <property type="match status" value="1"/>
</dbReference>
<evidence type="ECO:0000256" key="7">
    <source>
        <dbReference type="SAM" id="Phobius"/>
    </source>
</evidence>
<keyword evidence="5 6" id="KW-0349">Heme</keyword>
<evidence type="ECO:0000313" key="8">
    <source>
        <dbReference type="EMBL" id="KAJ4395038.1"/>
    </source>
</evidence>
<dbReference type="InterPro" id="IPR017972">
    <property type="entry name" value="Cyt_P450_CS"/>
</dbReference>
<dbReference type="PROSITE" id="PS00086">
    <property type="entry name" value="CYTOCHROME_P450"/>
    <property type="match status" value="1"/>
</dbReference>
<organism evidence="8 9">
    <name type="scientific">Didymella pomorum</name>
    <dbReference type="NCBI Taxonomy" id="749634"/>
    <lineage>
        <taxon>Eukaryota</taxon>
        <taxon>Fungi</taxon>
        <taxon>Dikarya</taxon>
        <taxon>Ascomycota</taxon>
        <taxon>Pezizomycotina</taxon>
        <taxon>Dothideomycetes</taxon>
        <taxon>Pleosporomycetidae</taxon>
        <taxon>Pleosporales</taxon>
        <taxon>Pleosporineae</taxon>
        <taxon>Didymellaceae</taxon>
        <taxon>Didymella</taxon>
    </lineage>
</organism>
<dbReference type="GO" id="GO:0004497">
    <property type="term" value="F:monooxygenase activity"/>
    <property type="evidence" value="ECO:0007669"/>
    <property type="project" value="UniProtKB-KW"/>
</dbReference>
<dbReference type="PANTHER" id="PTHR24305">
    <property type="entry name" value="CYTOCHROME P450"/>
    <property type="match status" value="1"/>
</dbReference>
<keyword evidence="7" id="KW-0472">Membrane</keyword>
<comment type="similarity">
    <text evidence="2 6">Belongs to the cytochrome P450 family.</text>
</comment>
<dbReference type="PRINTS" id="PR00463">
    <property type="entry name" value="EP450I"/>
</dbReference>
<proteinExistence type="inferred from homology"/>
<feature type="transmembrane region" description="Helical" evidence="7">
    <location>
        <begin position="41"/>
        <end position="58"/>
    </location>
</feature>
<dbReference type="GO" id="GO:0005506">
    <property type="term" value="F:iron ion binding"/>
    <property type="evidence" value="ECO:0007669"/>
    <property type="project" value="InterPro"/>
</dbReference>
<evidence type="ECO:0000256" key="5">
    <source>
        <dbReference type="PIRSR" id="PIRSR602401-1"/>
    </source>
</evidence>
<dbReference type="PANTHER" id="PTHR24305:SF232">
    <property type="entry name" value="P450, PUTATIVE (EUROFUNG)-RELATED"/>
    <property type="match status" value="1"/>
</dbReference>
<evidence type="ECO:0000313" key="9">
    <source>
        <dbReference type="Proteomes" id="UP001140510"/>
    </source>
</evidence>
<evidence type="ECO:0008006" key="10">
    <source>
        <dbReference type="Google" id="ProtNLM"/>
    </source>
</evidence>
<accession>A0A9W9D0S6</accession>
<dbReference type="InterPro" id="IPR050121">
    <property type="entry name" value="Cytochrome_P450_monoxygenase"/>
</dbReference>
<evidence type="ECO:0000256" key="1">
    <source>
        <dbReference type="ARBA" id="ARBA00001971"/>
    </source>
</evidence>
<comment type="cofactor">
    <cofactor evidence="1 5">
        <name>heme</name>
        <dbReference type="ChEBI" id="CHEBI:30413"/>
    </cofactor>
</comment>
<dbReference type="InterPro" id="IPR036396">
    <property type="entry name" value="Cyt_P450_sf"/>
</dbReference>
<evidence type="ECO:0000256" key="3">
    <source>
        <dbReference type="ARBA" id="ARBA00022723"/>
    </source>
</evidence>
<evidence type="ECO:0000256" key="4">
    <source>
        <dbReference type="ARBA" id="ARBA00023004"/>
    </source>
</evidence>
<dbReference type="AlphaFoldDB" id="A0A9W9D0S6"/>
<dbReference type="GO" id="GO:0020037">
    <property type="term" value="F:heme binding"/>
    <property type="evidence" value="ECO:0007669"/>
    <property type="project" value="InterPro"/>
</dbReference>
<dbReference type="SUPFAM" id="SSF48264">
    <property type="entry name" value="Cytochrome P450"/>
    <property type="match status" value="1"/>
</dbReference>
<protein>
    <recommendedName>
        <fullName evidence="10">Cytochrome P450 monooxygenase</fullName>
    </recommendedName>
</protein>
<reference evidence="8" key="1">
    <citation type="submission" date="2022-10" db="EMBL/GenBank/DDBJ databases">
        <title>Tapping the CABI collections for fungal endophytes: first genome assemblies for Collariella, Neodidymelliopsis, Ascochyta clinopodiicola, Didymella pomorum, Didymosphaeria variabile, Neocosmospora piperis and Neocucurbitaria cava.</title>
        <authorList>
            <person name="Hill R."/>
        </authorList>
    </citation>
    <scope>NUCLEOTIDE SEQUENCE</scope>
    <source>
        <strain evidence="8">IMI 355091</strain>
    </source>
</reference>
<evidence type="ECO:0000256" key="2">
    <source>
        <dbReference type="ARBA" id="ARBA00010617"/>
    </source>
</evidence>
<sequence>MDLTVPSSSQFGMLVPMLVLGLLTYRIIHTQIFHPLSSFPGPWYLSSFSLSLALVSLTKREPEYLMYLIRRYGTDKPIRISPTMLLFPNASALKDIYRSPACNRKTNLYGSGVLGPPHLFSTLDGDEHKALRKALSNAPWTIGQLKNTWEPRFDAQVNLFTTKMAEHADAGRTICLSDKVAEFAADIMSMVSFTEPFGCVQRQEDVREILKNWRLGLSFFGFACRWRWFRDVVLQLPVVGLWFLPKVENGSGMGWLMCEADRQVSVREEENAAVEKGDVREGRNDFMQYCLEARLADGSPLTGSQKRAHITLLIQAGADTTATAMGCILRFLVTNPSKLAKAREEIDRVDKAGLLSAPIQFEETRQHLPYFVSCIKEGLRLQPPGTNLYARIIPKEGKAIDGHFIPEGTEVTSYAYCVQRDRKLYGEDPERFEPERWLEGEKRTFELEAAQFTFGMGPRVCFGKDVAVMEMYKLLPEIVRNFDIELKEPGRYVVDGGVAYNVALTAKLVSR</sequence>
<feature type="transmembrane region" description="Helical" evidence="7">
    <location>
        <begin position="12"/>
        <end position="29"/>
    </location>
</feature>
<keyword evidence="9" id="KW-1185">Reference proteome</keyword>
<dbReference type="Proteomes" id="UP001140510">
    <property type="component" value="Unassembled WGS sequence"/>
</dbReference>
<dbReference type="OrthoDB" id="3934656at2759"/>
<dbReference type="GO" id="GO:0016705">
    <property type="term" value="F:oxidoreductase activity, acting on paired donors, with incorporation or reduction of molecular oxygen"/>
    <property type="evidence" value="ECO:0007669"/>
    <property type="project" value="InterPro"/>
</dbReference>
<dbReference type="InterPro" id="IPR001128">
    <property type="entry name" value="Cyt_P450"/>
</dbReference>
<keyword evidence="6" id="KW-0503">Monooxygenase</keyword>
<dbReference type="Pfam" id="PF00067">
    <property type="entry name" value="p450"/>
    <property type="match status" value="1"/>
</dbReference>
<evidence type="ECO:0000256" key="6">
    <source>
        <dbReference type="RuleBase" id="RU000461"/>
    </source>
</evidence>
<keyword evidence="6" id="KW-0560">Oxidoreductase</keyword>
<name>A0A9W9D0S6_9PLEO</name>
<keyword evidence="3 5" id="KW-0479">Metal-binding</keyword>
<feature type="binding site" description="axial binding residue" evidence="5">
    <location>
        <position position="461"/>
    </location>
    <ligand>
        <name>heme</name>
        <dbReference type="ChEBI" id="CHEBI:30413"/>
    </ligand>
    <ligandPart>
        <name>Fe</name>
        <dbReference type="ChEBI" id="CHEBI:18248"/>
    </ligandPart>
</feature>
<dbReference type="PRINTS" id="PR00385">
    <property type="entry name" value="P450"/>
</dbReference>
<keyword evidence="7" id="KW-1133">Transmembrane helix</keyword>
<keyword evidence="4 5" id="KW-0408">Iron</keyword>
<dbReference type="EMBL" id="JAPEVA010000181">
    <property type="protein sequence ID" value="KAJ4395038.1"/>
    <property type="molecule type" value="Genomic_DNA"/>
</dbReference>
<gene>
    <name evidence="8" type="ORF">N0V91_011104</name>
</gene>
<dbReference type="InterPro" id="IPR002401">
    <property type="entry name" value="Cyt_P450_E_grp-I"/>
</dbReference>
<keyword evidence="7" id="KW-0812">Transmembrane</keyword>
<comment type="caution">
    <text evidence="8">The sequence shown here is derived from an EMBL/GenBank/DDBJ whole genome shotgun (WGS) entry which is preliminary data.</text>
</comment>